<dbReference type="KEGG" id="pdp:PDIP_09920"/>
<dbReference type="HOGENOM" id="CLU_2278387_0_0_1"/>
<accession>K9GII4</accession>
<comment type="caution">
    <text evidence="1">The sequence shown here is derived from an EMBL/GenBank/DDBJ whole genome shotgun (WGS) entry which is preliminary data.</text>
</comment>
<name>K9GII4_PEND1</name>
<gene>
    <name evidence="1" type="ORF">PDIP_09920</name>
</gene>
<organism evidence="1 2">
    <name type="scientific">Penicillium digitatum (strain Pd1 / CECT 20795)</name>
    <name type="common">Green mold</name>
    <dbReference type="NCBI Taxonomy" id="1170230"/>
    <lineage>
        <taxon>Eukaryota</taxon>
        <taxon>Fungi</taxon>
        <taxon>Dikarya</taxon>
        <taxon>Ascomycota</taxon>
        <taxon>Pezizomycotina</taxon>
        <taxon>Eurotiomycetes</taxon>
        <taxon>Eurotiomycetidae</taxon>
        <taxon>Eurotiales</taxon>
        <taxon>Aspergillaceae</taxon>
        <taxon>Penicillium</taxon>
    </lineage>
</organism>
<dbReference type="VEuPathDB" id="FungiDB:PDIP_09920"/>
<proteinExistence type="predicted"/>
<dbReference type="EMBL" id="AKCU01000071">
    <property type="protein sequence ID" value="EKV21092.1"/>
    <property type="molecule type" value="Genomic_DNA"/>
</dbReference>
<reference evidence="2" key="1">
    <citation type="journal article" date="2012" name="BMC Genomics">
        <title>Genome sequence of the necrotrophic fungus Penicillium digitatum, the main postharvest pathogen of citrus.</title>
        <authorList>
            <person name="Marcet-Houben M."/>
            <person name="Ballester A.-R."/>
            <person name="de la Fuente B."/>
            <person name="Harries E."/>
            <person name="Marcos J.F."/>
            <person name="Gonzalez-Candelas L."/>
            <person name="Gabaldon T."/>
        </authorList>
    </citation>
    <scope>NUCLEOTIDE SEQUENCE [LARGE SCALE GENOMIC DNA]</scope>
    <source>
        <strain evidence="2">Pd1 / CECT 20795</strain>
    </source>
</reference>
<dbReference type="Proteomes" id="UP000009886">
    <property type="component" value="Unassembled WGS sequence"/>
</dbReference>
<sequence length="102" mass="11597">MACTKFNKTSVLRRQRSQDLVCFHDYCQGAAILEGCLDIWEAIMPPSLTHNTENIVSSVPQRLGRTFLAMHISCHHFHQVLLSPLLDSHGDQYTTKRTQEAT</sequence>
<evidence type="ECO:0000313" key="1">
    <source>
        <dbReference type="EMBL" id="EKV21092.1"/>
    </source>
</evidence>
<protein>
    <submittedName>
        <fullName evidence="1">Uncharacterized protein</fullName>
    </submittedName>
</protein>
<evidence type="ECO:0000313" key="2">
    <source>
        <dbReference type="Proteomes" id="UP000009886"/>
    </source>
</evidence>
<dbReference type="OrthoDB" id="1924787at2759"/>
<dbReference type="AlphaFoldDB" id="K9GII4"/>